<dbReference type="InterPro" id="IPR005107">
    <property type="entry name" value="CO_DH_flav_C"/>
</dbReference>
<evidence type="ECO:0000256" key="7">
    <source>
        <dbReference type="ARBA" id="ARBA00022630"/>
    </source>
</evidence>
<keyword evidence="6" id="KW-0500">Molybdenum</keyword>
<dbReference type="SUPFAM" id="SSF54665">
    <property type="entry name" value="CO dehydrogenase molybdoprotein N-domain-like"/>
    <property type="match status" value="1"/>
</dbReference>
<dbReference type="Pfam" id="PF02738">
    <property type="entry name" value="MoCoBD_1"/>
    <property type="match status" value="1"/>
</dbReference>
<comment type="subunit">
    <text evidence="5">Homodimer.</text>
</comment>
<name>A0ABM5KV30_DIAVI</name>
<keyword evidence="9" id="KW-0479">Metal-binding</keyword>
<evidence type="ECO:0000256" key="9">
    <source>
        <dbReference type="ARBA" id="ARBA00022723"/>
    </source>
</evidence>
<reference evidence="17" key="1">
    <citation type="submission" date="2025-05" db="UniProtKB">
        <authorList>
            <consortium name="EnsemblMetazoa"/>
        </authorList>
    </citation>
    <scope>IDENTIFICATION</scope>
</reference>
<dbReference type="InterPro" id="IPR036856">
    <property type="entry name" value="Ald_Oxase/Xan_DH_a/b_sf"/>
</dbReference>
<dbReference type="Gene3D" id="3.10.20.30">
    <property type="match status" value="1"/>
</dbReference>
<evidence type="ECO:0000256" key="8">
    <source>
        <dbReference type="ARBA" id="ARBA00022714"/>
    </source>
</evidence>
<dbReference type="SMART" id="SM01008">
    <property type="entry name" value="Ald_Xan_dh_C"/>
    <property type="match status" value="1"/>
</dbReference>
<dbReference type="InterPro" id="IPR036884">
    <property type="entry name" value="2Fe-2S-bd_dom_sf"/>
</dbReference>
<keyword evidence="11" id="KW-0560">Oxidoreductase</keyword>
<dbReference type="Gene3D" id="3.30.365.10">
    <property type="entry name" value="Aldehyde oxidase/xanthine dehydrogenase, molybdopterin binding domain"/>
    <property type="match status" value="4"/>
</dbReference>
<dbReference type="InterPro" id="IPR036683">
    <property type="entry name" value="CO_DH_flav_C_dom_sf"/>
</dbReference>
<keyword evidence="12" id="KW-0408">Iron</keyword>
<evidence type="ECO:0000256" key="14">
    <source>
        <dbReference type="ARBA" id="ARBA00023140"/>
    </source>
</evidence>
<evidence type="ECO:0000256" key="1">
    <source>
        <dbReference type="ARBA" id="ARBA00001924"/>
    </source>
</evidence>
<dbReference type="Pfam" id="PF00111">
    <property type="entry name" value="Fer2"/>
    <property type="match status" value="1"/>
</dbReference>
<dbReference type="InterPro" id="IPR012675">
    <property type="entry name" value="Beta-grasp_dom_sf"/>
</dbReference>
<dbReference type="Pfam" id="PF01799">
    <property type="entry name" value="Fer2_2"/>
    <property type="match status" value="1"/>
</dbReference>
<keyword evidence="7" id="KW-0285">Flavoprotein</keyword>
<evidence type="ECO:0000256" key="2">
    <source>
        <dbReference type="ARBA" id="ARBA00001974"/>
    </source>
</evidence>
<evidence type="ECO:0000313" key="18">
    <source>
        <dbReference type="Proteomes" id="UP001652700"/>
    </source>
</evidence>
<dbReference type="SUPFAM" id="SSF47741">
    <property type="entry name" value="CO dehydrogenase ISP C-domain like"/>
    <property type="match status" value="1"/>
</dbReference>
<dbReference type="Gene3D" id="3.30.390.50">
    <property type="entry name" value="CO dehydrogenase flavoprotein, C-terminal domain"/>
    <property type="match status" value="1"/>
</dbReference>
<evidence type="ECO:0000259" key="16">
    <source>
        <dbReference type="PROSITE" id="PS51387"/>
    </source>
</evidence>
<dbReference type="Pfam" id="PF03450">
    <property type="entry name" value="CO_deh_flav_C"/>
    <property type="match status" value="1"/>
</dbReference>
<protein>
    <recommendedName>
        <fullName evidence="19">Xanthine dehydrogenase-like</fullName>
    </recommendedName>
</protein>
<dbReference type="SUPFAM" id="SSF56003">
    <property type="entry name" value="Molybdenum cofactor-binding domain"/>
    <property type="match status" value="1"/>
</dbReference>
<keyword evidence="14" id="KW-0576">Peroxisome</keyword>
<keyword evidence="10" id="KW-0274">FAD</keyword>
<evidence type="ECO:0000256" key="10">
    <source>
        <dbReference type="ARBA" id="ARBA00022827"/>
    </source>
</evidence>
<comment type="cofactor">
    <cofactor evidence="1">
        <name>Mo-molybdopterin</name>
        <dbReference type="ChEBI" id="CHEBI:71302"/>
    </cofactor>
</comment>
<evidence type="ECO:0000256" key="13">
    <source>
        <dbReference type="ARBA" id="ARBA00023014"/>
    </source>
</evidence>
<accession>A0ABM5KV30</accession>
<dbReference type="InterPro" id="IPR000674">
    <property type="entry name" value="Ald_Oxase/Xan_DH_a/b"/>
</dbReference>
<dbReference type="PIRSF" id="PIRSF000127">
    <property type="entry name" value="Xanthine_DH"/>
    <property type="match status" value="1"/>
</dbReference>
<dbReference type="SMART" id="SM01092">
    <property type="entry name" value="CO_deh_flav_C"/>
    <property type="match status" value="1"/>
</dbReference>
<dbReference type="PANTHER" id="PTHR11908:SF132">
    <property type="entry name" value="ALDEHYDE OXIDASE 1-RELATED"/>
    <property type="match status" value="1"/>
</dbReference>
<sequence>MELHEDLTIFVNGQFHKVLANELSPTTTLNSFLRNHLHLTGTKRMCLEGGCGACLVAVKRQNAVTKEDEIVAVNSCLVSIFSTVGWEIYTIEGLGDTTNPNKLQQVIAKFYGTQCGYCTPGMIMNMFALKQNTKDVTMETVENSFGGNICRCTGYRPILEAFKSVCQDASPDLAKKCGDIEDMPVCKMKLKYPDIICTPHLASPFYYKLGGLSWIKVTLLNDLIQIIKTFESTKNGNPNYYTIVAGNTSKGVYKKETVYNVYVDIQDVRELKSIRLVENGLNVGANITLTTAISTFKKMSQNIPQLKYLKKLAEHIELVANVPVRNIGTLAGNLMIKHKNNEFPSDIFLLLETVNATLQIIDTEENKKLVKPREFLKINMENKIIKSILLPNQSKNYYFESFKIMKRSQNTHASINTAFLLKISDQNLVEDANIVIGTLGSKIHASNTENLIRGKNIFDNDILQQVFKSLDGELNPEDNLMHPSPEYSKKCTISLFYKYILSIAPQNLLTLSHVSGKSKLKRPISKSKQEYEIKEDMYPISYPVTKKEAMLQTTGEAEYISDMPDLVGQLHAAFVLAKAKPLSRVIKVDAQKAMKLDGVVAFFDKNDIPGRNTFTPIEAEFLTFYHVEEELFCGGVVQYDRQPIGVIVATSQDLAEKAAELVEVAYETTNEKNLHSIKDVLKNNAKERIKEDSKEEPIQKVVNTEHIVNGKVELGWQAHFYMETQCCNVVYKDDGLDMYSSTQWMDGVQTAASVALKIPANKINVIVKRLGGGFGGKIVRHNIVSTATALAAYKLKKPVKMWLPIEKNFAIIGKRNPVLSNYEVGTDRDGNIQFVNNNFFIDHGKGGNEDLIPYTILALTTTYSSKQRSTSSNTVTTDMHASCYIRAPGMLEGVAIVESIMENTAMEIGMDALEFKIKNIDKTDPKILEYLLELKQWADIDTRKEEIEKFNKSNIWRKKGISVVPIKFPMEIYFNYGVLVSIYHSDGSVAISHGGVEIGQGVNTKAIQTCAYKLGIPMEKITVKPSNNLIGANSGITGASLASEGVCWAVSECCEILLERMKPIKESMSNPTWEELVKTSHRECVNLVANMMYSKKSPKLAAYSVYAACAAEIELDVLTGQYLLNRVDILNDAGDSMNPEIDVGQIEGAFVMGLGYFTTEQIVVGKNGEMLTNRTWNYTPPGAMDIPIDFRVKLPGRNPNPVGVLKSKGVGEPAICIGVAVPLAIRNAVASVRKYFDKEASAWYPFVGPSTVDNTFINCLHNYEKYTL</sequence>
<dbReference type="InterPro" id="IPR002888">
    <property type="entry name" value="2Fe-2S-bd"/>
</dbReference>
<evidence type="ECO:0000256" key="12">
    <source>
        <dbReference type="ARBA" id="ARBA00023004"/>
    </source>
</evidence>
<dbReference type="Pfam" id="PF01315">
    <property type="entry name" value="Ald_Xan_dh_C"/>
    <property type="match status" value="1"/>
</dbReference>
<dbReference type="InterPro" id="IPR006058">
    <property type="entry name" value="2Fe2S_fd_BS"/>
</dbReference>
<dbReference type="GeneID" id="114327560"/>
<keyword evidence="8" id="KW-0001">2Fe-2S</keyword>
<dbReference type="RefSeq" id="XP_050514038.1">
    <property type="nucleotide sequence ID" value="XM_050658081.1"/>
</dbReference>
<comment type="cofactor">
    <cofactor evidence="2">
        <name>FAD</name>
        <dbReference type="ChEBI" id="CHEBI:57692"/>
    </cofactor>
</comment>
<organism evidence="17 18">
    <name type="scientific">Diabrotica virgifera virgifera</name>
    <name type="common">western corn rootworm</name>
    <dbReference type="NCBI Taxonomy" id="50390"/>
    <lineage>
        <taxon>Eukaryota</taxon>
        <taxon>Metazoa</taxon>
        <taxon>Ecdysozoa</taxon>
        <taxon>Arthropoda</taxon>
        <taxon>Hexapoda</taxon>
        <taxon>Insecta</taxon>
        <taxon>Pterygota</taxon>
        <taxon>Neoptera</taxon>
        <taxon>Endopterygota</taxon>
        <taxon>Coleoptera</taxon>
        <taxon>Polyphaga</taxon>
        <taxon>Cucujiformia</taxon>
        <taxon>Chrysomeloidea</taxon>
        <taxon>Chrysomelidae</taxon>
        <taxon>Galerucinae</taxon>
        <taxon>Diabroticina</taxon>
        <taxon>Diabroticites</taxon>
        <taxon>Diabrotica</taxon>
    </lineage>
</organism>
<keyword evidence="18" id="KW-1185">Reference proteome</keyword>
<dbReference type="InterPro" id="IPR016166">
    <property type="entry name" value="FAD-bd_PCMH"/>
</dbReference>
<feature type="domain" description="FAD-binding PCMH-type" evidence="16">
    <location>
        <begin position="207"/>
        <end position="395"/>
    </location>
</feature>
<dbReference type="SUPFAM" id="SSF54292">
    <property type="entry name" value="2Fe-2S ferredoxin-like"/>
    <property type="match status" value="1"/>
</dbReference>
<evidence type="ECO:0000256" key="3">
    <source>
        <dbReference type="ARBA" id="ARBA00004275"/>
    </source>
</evidence>
<dbReference type="Pfam" id="PF20256">
    <property type="entry name" value="MoCoBD_2"/>
    <property type="match status" value="1"/>
</dbReference>
<comment type="subcellular location">
    <subcellularLocation>
        <location evidence="3">Peroxisome</location>
    </subcellularLocation>
</comment>
<dbReference type="EnsemblMetazoa" id="XM_050658081.1">
    <property type="protein sequence ID" value="XP_050514038.1"/>
    <property type="gene ID" value="LOC114327560"/>
</dbReference>
<dbReference type="InterPro" id="IPR046867">
    <property type="entry name" value="AldOxase/xan_DH_MoCoBD2"/>
</dbReference>
<evidence type="ECO:0000256" key="11">
    <source>
        <dbReference type="ARBA" id="ARBA00023002"/>
    </source>
</evidence>
<dbReference type="Gene3D" id="3.30.465.10">
    <property type="match status" value="1"/>
</dbReference>
<dbReference type="Proteomes" id="UP001652700">
    <property type="component" value="Unplaced"/>
</dbReference>
<proteinExistence type="inferred from homology"/>
<dbReference type="Gene3D" id="3.90.1170.50">
    <property type="entry name" value="Aldehyde oxidase/xanthine dehydrogenase, a/b hammerhead"/>
    <property type="match status" value="1"/>
</dbReference>
<evidence type="ECO:0000256" key="5">
    <source>
        <dbReference type="ARBA" id="ARBA00011738"/>
    </source>
</evidence>
<dbReference type="PROSITE" id="PS00197">
    <property type="entry name" value="2FE2S_FER_1"/>
    <property type="match status" value="1"/>
</dbReference>
<dbReference type="PROSITE" id="PS51387">
    <property type="entry name" value="FAD_PCMH"/>
    <property type="match status" value="1"/>
</dbReference>
<dbReference type="InterPro" id="IPR037165">
    <property type="entry name" value="AldOxase/xan_DH_Mopterin-bd_sf"/>
</dbReference>
<dbReference type="Gene3D" id="1.10.150.120">
    <property type="entry name" value="[2Fe-2S]-binding domain"/>
    <property type="match status" value="1"/>
</dbReference>
<feature type="domain" description="2Fe-2S ferredoxin-type" evidence="15">
    <location>
        <begin position="5"/>
        <end position="94"/>
    </location>
</feature>
<dbReference type="InterPro" id="IPR002346">
    <property type="entry name" value="Mopterin_DH_FAD-bd"/>
</dbReference>
<dbReference type="SUPFAM" id="SSF55447">
    <property type="entry name" value="CO dehydrogenase flavoprotein C-terminal domain-like"/>
    <property type="match status" value="1"/>
</dbReference>
<evidence type="ECO:0008006" key="19">
    <source>
        <dbReference type="Google" id="ProtNLM"/>
    </source>
</evidence>
<dbReference type="InterPro" id="IPR001041">
    <property type="entry name" value="2Fe-2S_ferredoxin-type"/>
</dbReference>
<keyword evidence="13" id="KW-0411">Iron-sulfur</keyword>
<dbReference type="InterPro" id="IPR036318">
    <property type="entry name" value="FAD-bd_PCMH-like_sf"/>
</dbReference>
<dbReference type="SUPFAM" id="SSF56176">
    <property type="entry name" value="FAD-binding/transporter-associated domain-like"/>
    <property type="match status" value="1"/>
</dbReference>
<dbReference type="InterPro" id="IPR036010">
    <property type="entry name" value="2Fe-2S_ferredoxin-like_sf"/>
</dbReference>
<evidence type="ECO:0000256" key="6">
    <source>
        <dbReference type="ARBA" id="ARBA00022505"/>
    </source>
</evidence>
<evidence type="ECO:0000259" key="15">
    <source>
        <dbReference type="PROSITE" id="PS51085"/>
    </source>
</evidence>
<dbReference type="InterPro" id="IPR008274">
    <property type="entry name" value="AldOxase/xan_DH_MoCoBD1"/>
</dbReference>
<dbReference type="PANTHER" id="PTHR11908">
    <property type="entry name" value="XANTHINE DEHYDROGENASE"/>
    <property type="match status" value="1"/>
</dbReference>
<dbReference type="PROSITE" id="PS51085">
    <property type="entry name" value="2FE2S_FER_2"/>
    <property type="match status" value="1"/>
</dbReference>
<evidence type="ECO:0000313" key="17">
    <source>
        <dbReference type="EnsemblMetazoa" id="XP_050514038.1"/>
    </source>
</evidence>
<dbReference type="InterPro" id="IPR016169">
    <property type="entry name" value="FAD-bd_PCMH_sub2"/>
</dbReference>
<dbReference type="Pfam" id="PF00941">
    <property type="entry name" value="FAD_binding_5"/>
    <property type="match status" value="1"/>
</dbReference>
<comment type="similarity">
    <text evidence="4">Belongs to the xanthine dehydrogenase family.</text>
</comment>
<dbReference type="InterPro" id="IPR016208">
    <property type="entry name" value="Ald_Oxase/xanthine_DH-like"/>
</dbReference>
<evidence type="ECO:0000256" key="4">
    <source>
        <dbReference type="ARBA" id="ARBA00006849"/>
    </source>
</evidence>